<gene>
    <name evidence="5" type="ORF">DK389_00695</name>
</gene>
<evidence type="ECO:0000256" key="3">
    <source>
        <dbReference type="SAM" id="SignalP"/>
    </source>
</evidence>
<evidence type="ECO:0000256" key="1">
    <source>
        <dbReference type="ARBA" id="ARBA00022679"/>
    </source>
</evidence>
<feature type="region of interest" description="Disordered" evidence="2">
    <location>
        <begin position="227"/>
        <end position="247"/>
    </location>
</feature>
<accession>A0A2U8VZV9</accession>
<dbReference type="PANTHER" id="PTHR43861">
    <property type="entry name" value="TRANS-ACONITATE 2-METHYLTRANSFERASE-RELATED"/>
    <property type="match status" value="1"/>
</dbReference>
<dbReference type="OrthoDB" id="9784101at2"/>
<feature type="domain" description="Methyltransferase" evidence="4">
    <location>
        <begin position="77"/>
        <end position="173"/>
    </location>
</feature>
<dbReference type="Pfam" id="PF13649">
    <property type="entry name" value="Methyltransf_25"/>
    <property type="match status" value="1"/>
</dbReference>
<feature type="chain" id="PRO_5015900678" evidence="3">
    <location>
        <begin position="22"/>
        <end position="247"/>
    </location>
</feature>
<name>A0A2U8VZV9_9HYPH</name>
<dbReference type="SUPFAM" id="SSF53335">
    <property type="entry name" value="S-adenosyl-L-methionine-dependent methyltransferases"/>
    <property type="match status" value="1"/>
</dbReference>
<dbReference type="RefSeq" id="WP_109886838.1">
    <property type="nucleotide sequence ID" value="NZ_CP029550.1"/>
</dbReference>
<dbReference type="Gene3D" id="3.40.50.150">
    <property type="entry name" value="Vaccinia Virus protein VP39"/>
    <property type="match status" value="1"/>
</dbReference>
<proteinExistence type="predicted"/>
<evidence type="ECO:0000256" key="2">
    <source>
        <dbReference type="SAM" id="MobiDB-lite"/>
    </source>
</evidence>
<evidence type="ECO:0000313" key="6">
    <source>
        <dbReference type="Proteomes" id="UP000245926"/>
    </source>
</evidence>
<dbReference type="GO" id="GO:0008168">
    <property type="term" value="F:methyltransferase activity"/>
    <property type="evidence" value="ECO:0007669"/>
    <property type="project" value="UniProtKB-KW"/>
</dbReference>
<evidence type="ECO:0000313" key="5">
    <source>
        <dbReference type="EMBL" id="AWN39344.1"/>
    </source>
</evidence>
<dbReference type="AlphaFoldDB" id="A0A2U8VZV9"/>
<dbReference type="EMBL" id="CP029550">
    <property type="protein sequence ID" value="AWN39344.1"/>
    <property type="molecule type" value="Genomic_DNA"/>
</dbReference>
<keyword evidence="5" id="KW-0489">Methyltransferase</keyword>
<reference evidence="6" key="1">
    <citation type="submission" date="2018-05" db="EMBL/GenBank/DDBJ databases">
        <title>Complete Genome Sequence of Methylobacterium sp. 17SD2-17.</title>
        <authorList>
            <person name="Srinivasan S."/>
        </authorList>
    </citation>
    <scope>NUCLEOTIDE SEQUENCE [LARGE SCALE GENOMIC DNA]</scope>
    <source>
        <strain evidence="6">17SD2-17</strain>
    </source>
</reference>
<feature type="signal peptide" evidence="3">
    <location>
        <begin position="1"/>
        <end position="21"/>
    </location>
</feature>
<keyword evidence="3" id="KW-0732">Signal</keyword>
<dbReference type="Proteomes" id="UP000245926">
    <property type="component" value="Chromosome"/>
</dbReference>
<keyword evidence="1 5" id="KW-0808">Transferase</keyword>
<sequence length="247" mass="26122">MLRASPFASLIVLALAGHAGAAEPLGPPGAPASAFPKPDRPVAEIVAAQWALEKEREKADEVGQVARLMGIAPGQVVADIGAGSGYYTLRLSPRVGPQGRVLAEDVTPRYLADLQKRVRKAGLHNVTVVRGEPHDPRLKPASVDAAVLVHMYHEISQPYGLLHNLAAAMRPGGRVGIVDADDIPSRHGTPPALLRCELAAAGYRETGFTVLEGGVGYLAIFEAPAPEKRPDPRAIRPCRDEASRGAK</sequence>
<dbReference type="KEGG" id="mets:DK389_00695"/>
<protein>
    <submittedName>
        <fullName evidence="5">SAM-dependent methyltransferase</fullName>
    </submittedName>
</protein>
<keyword evidence="6" id="KW-1185">Reference proteome</keyword>
<dbReference type="InterPro" id="IPR029063">
    <property type="entry name" value="SAM-dependent_MTases_sf"/>
</dbReference>
<dbReference type="GO" id="GO:0032259">
    <property type="term" value="P:methylation"/>
    <property type="evidence" value="ECO:0007669"/>
    <property type="project" value="UniProtKB-KW"/>
</dbReference>
<organism evidence="5 6">
    <name type="scientific">Methylobacterium durans</name>
    <dbReference type="NCBI Taxonomy" id="2202825"/>
    <lineage>
        <taxon>Bacteria</taxon>
        <taxon>Pseudomonadati</taxon>
        <taxon>Pseudomonadota</taxon>
        <taxon>Alphaproteobacteria</taxon>
        <taxon>Hyphomicrobiales</taxon>
        <taxon>Methylobacteriaceae</taxon>
        <taxon>Methylobacterium</taxon>
    </lineage>
</organism>
<dbReference type="CDD" id="cd02440">
    <property type="entry name" value="AdoMet_MTases"/>
    <property type="match status" value="1"/>
</dbReference>
<evidence type="ECO:0000259" key="4">
    <source>
        <dbReference type="Pfam" id="PF13649"/>
    </source>
</evidence>
<dbReference type="InterPro" id="IPR041698">
    <property type="entry name" value="Methyltransf_25"/>
</dbReference>